<evidence type="ECO:0000256" key="3">
    <source>
        <dbReference type="ARBA" id="ARBA00022771"/>
    </source>
</evidence>
<reference evidence="7" key="1">
    <citation type="submission" date="2025-08" db="UniProtKB">
        <authorList>
            <consortium name="RefSeq"/>
        </authorList>
    </citation>
    <scope>IDENTIFICATION</scope>
    <source>
        <tissue evidence="7">Leaves</tissue>
    </source>
</reference>
<dbReference type="GO" id="GO:0016020">
    <property type="term" value="C:membrane"/>
    <property type="evidence" value="ECO:0007669"/>
    <property type="project" value="UniProtKB-SubCell"/>
</dbReference>
<comment type="subcellular location">
    <subcellularLocation>
        <location evidence="1">Membrane</location>
    </subcellularLocation>
</comment>
<dbReference type="PANTHER" id="PTHR46151">
    <property type="entry name" value="NEP1-INTERACTING PROTEIN-LIKE 2"/>
    <property type="match status" value="1"/>
</dbReference>
<dbReference type="InterPro" id="IPR013083">
    <property type="entry name" value="Znf_RING/FYVE/PHD"/>
</dbReference>
<dbReference type="GO" id="GO:0008270">
    <property type="term" value="F:zinc ion binding"/>
    <property type="evidence" value="ECO:0007669"/>
    <property type="project" value="UniProtKB-KW"/>
</dbReference>
<gene>
    <name evidence="7" type="primary">LOC108993743</name>
</gene>
<dbReference type="CDD" id="cd16461">
    <property type="entry name" value="RING-H2_EL5-like"/>
    <property type="match status" value="1"/>
</dbReference>
<proteinExistence type="predicted"/>
<evidence type="ECO:0000256" key="5">
    <source>
        <dbReference type="ARBA" id="ARBA00023136"/>
    </source>
</evidence>
<dbReference type="FunCoup" id="A0A2I4EY26">
    <property type="interactions" value="1"/>
</dbReference>
<dbReference type="Gene3D" id="3.30.40.10">
    <property type="entry name" value="Zinc/RING finger domain, C3HC4 (zinc finger)"/>
    <property type="match status" value="1"/>
</dbReference>
<dbReference type="OrthoDB" id="8062037at2759"/>
<dbReference type="Pfam" id="PF13639">
    <property type="entry name" value="zf-RING_2"/>
    <property type="match status" value="1"/>
</dbReference>
<dbReference type="PANTHER" id="PTHR46151:SF12">
    <property type="entry name" value="RING_U-BOX SUPERFAMILY PROTEIN"/>
    <property type="match status" value="1"/>
</dbReference>
<evidence type="ECO:0000313" key="6">
    <source>
        <dbReference type="Proteomes" id="UP000235220"/>
    </source>
</evidence>
<accession>A0A2I4EY26</accession>
<evidence type="ECO:0000256" key="4">
    <source>
        <dbReference type="ARBA" id="ARBA00022833"/>
    </source>
</evidence>
<organism evidence="6 7">
    <name type="scientific">Juglans regia</name>
    <name type="common">English walnut</name>
    <dbReference type="NCBI Taxonomy" id="51240"/>
    <lineage>
        <taxon>Eukaryota</taxon>
        <taxon>Viridiplantae</taxon>
        <taxon>Streptophyta</taxon>
        <taxon>Embryophyta</taxon>
        <taxon>Tracheophyta</taxon>
        <taxon>Spermatophyta</taxon>
        <taxon>Magnoliopsida</taxon>
        <taxon>eudicotyledons</taxon>
        <taxon>Gunneridae</taxon>
        <taxon>Pentapetalae</taxon>
        <taxon>rosids</taxon>
        <taxon>fabids</taxon>
        <taxon>Fagales</taxon>
        <taxon>Juglandaceae</taxon>
        <taxon>Juglans</taxon>
    </lineage>
</organism>
<evidence type="ECO:0000256" key="1">
    <source>
        <dbReference type="ARBA" id="ARBA00004370"/>
    </source>
</evidence>
<dbReference type="KEGG" id="jre:108993743"/>
<keyword evidence="3" id="KW-0863">Zinc-finger</keyword>
<dbReference type="SMART" id="SM00184">
    <property type="entry name" value="RING"/>
    <property type="match status" value="1"/>
</dbReference>
<dbReference type="Proteomes" id="UP000235220">
    <property type="component" value="Chromosome 9"/>
</dbReference>
<dbReference type="PROSITE" id="PS50089">
    <property type="entry name" value="ZF_RING_2"/>
    <property type="match status" value="1"/>
</dbReference>
<sequence length="236" mass="25459">MAFSSIFPAMKGRFSGITKAALWSKETAIDVFGTGFFTRAMKRVASVIFTCILALGGAIVGVFVGAIKGQTTETGFLNGAGIGAVTGAFAGIHLLESAADCESLSKTALLGSLMNGKVFVEWVCPAVLKAYQWQVGNLETSYQEAYDIYDIGGVKGLSNSCIQKLPIHIFHSSKMIKSCHDFCCSICLQDFKDENSVRELPNCGHLFHVGCIDKWLSRQGTCPMCRECVCDDTHAL</sequence>
<dbReference type="RefSeq" id="XP_018824303.1">
    <property type="nucleotide sequence ID" value="XM_018968758.2"/>
</dbReference>
<dbReference type="Gramene" id="Jr09_15330_p1">
    <property type="protein sequence ID" value="cds.Jr09_15330_p1"/>
    <property type="gene ID" value="Jr09_15330"/>
</dbReference>
<dbReference type="GeneID" id="108993743"/>
<keyword evidence="5" id="KW-0472">Membrane</keyword>
<keyword evidence="4" id="KW-0862">Zinc</keyword>
<keyword evidence="2" id="KW-0479">Metal-binding</keyword>
<evidence type="ECO:0000256" key="2">
    <source>
        <dbReference type="ARBA" id="ARBA00022723"/>
    </source>
</evidence>
<dbReference type="AlphaFoldDB" id="A0A2I4EY26"/>
<dbReference type="InterPro" id="IPR001841">
    <property type="entry name" value="Znf_RING"/>
</dbReference>
<name>A0A2I4EY26_JUGRE</name>
<keyword evidence="6" id="KW-1185">Reference proteome</keyword>
<dbReference type="SUPFAM" id="SSF57850">
    <property type="entry name" value="RING/U-box"/>
    <property type="match status" value="1"/>
</dbReference>
<evidence type="ECO:0000313" key="7">
    <source>
        <dbReference type="RefSeq" id="XP_018824303.1"/>
    </source>
</evidence>
<protein>
    <submittedName>
        <fullName evidence="7">NEP1-interacting protein-like 1</fullName>
    </submittedName>
</protein>